<keyword evidence="3" id="KW-1185">Reference proteome</keyword>
<evidence type="ECO:0000259" key="1">
    <source>
        <dbReference type="PROSITE" id="PS51186"/>
    </source>
</evidence>
<dbReference type="Proteomes" id="UP000287224">
    <property type="component" value="Unassembled WGS sequence"/>
</dbReference>
<organism evidence="2 3">
    <name type="scientific">Dictyobacter aurantiacus</name>
    <dbReference type="NCBI Taxonomy" id="1936993"/>
    <lineage>
        <taxon>Bacteria</taxon>
        <taxon>Bacillati</taxon>
        <taxon>Chloroflexota</taxon>
        <taxon>Ktedonobacteria</taxon>
        <taxon>Ktedonobacterales</taxon>
        <taxon>Dictyobacteraceae</taxon>
        <taxon>Dictyobacter</taxon>
    </lineage>
</organism>
<protein>
    <recommendedName>
        <fullName evidence="1">N-acetyltransferase domain-containing protein</fullName>
    </recommendedName>
</protein>
<dbReference type="PROSITE" id="PS51186">
    <property type="entry name" value="GNAT"/>
    <property type="match status" value="1"/>
</dbReference>
<evidence type="ECO:0000313" key="3">
    <source>
        <dbReference type="Proteomes" id="UP000287224"/>
    </source>
</evidence>
<dbReference type="InterPro" id="IPR016181">
    <property type="entry name" value="Acyl_CoA_acyltransferase"/>
</dbReference>
<feature type="domain" description="N-acetyltransferase" evidence="1">
    <location>
        <begin position="1"/>
        <end position="163"/>
    </location>
</feature>
<accession>A0A401ZCV5</accession>
<sequence length="357" mass="40926">MIRPVLYVDLPGIIYAIDHRARGNQRDYANFVCWLESVESALPSPPILRQLLPISPAVRTWICEDHWRLLGFAQVRERPSHAAWDLAYLASMTQRDGAQLAGDDILTALLEYALEMASTHGILRIFAKVEDEMPEMEMFQRSGFQRYARELTYVYDPYQQKSRSTHVATETALPSLRRWNRHHVWGLYQLYRSVTPQRVLTAELYENSEEYAKLQVGSLQPLPSFFGRGSENYVCDVGVRVGAWMRLCRGHGSTPHRISLMVHPEHAELAEPLIQFGIKRLLDADVRRIYCLVREYDSFVNTALCNSGFEQVLAKVLLVRHVALLATRQSTVPLLEQRAVYGLKGLGTVNSRQKIMR</sequence>
<dbReference type="OrthoDB" id="142757at2"/>
<dbReference type="EMBL" id="BIFQ01000001">
    <property type="protein sequence ID" value="GCE04666.1"/>
    <property type="molecule type" value="Genomic_DNA"/>
</dbReference>
<name>A0A401ZCV5_9CHLR</name>
<proteinExistence type="predicted"/>
<reference evidence="3" key="1">
    <citation type="submission" date="2018-12" db="EMBL/GenBank/DDBJ databases">
        <title>Tengunoibacter tsumagoiensis gen. nov., sp. nov., Dictyobacter kobayashii sp. nov., D. alpinus sp. nov., and D. joshuensis sp. nov. and description of Dictyobacteraceae fam. nov. within the order Ktedonobacterales isolated from Tengu-no-mugimeshi.</title>
        <authorList>
            <person name="Wang C.M."/>
            <person name="Zheng Y."/>
            <person name="Sakai Y."/>
            <person name="Toyoda A."/>
            <person name="Minakuchi Y."/>
            <person name="Abe K."/>
            <person name="Yokota A."/>
            <person name="Yabe S."/>
        </authorList>
    </citation>
    <scope>NUCLEOTIDE SEQUENCE [LARGE SCALE GENOMIC DNA]</scope>
    <source>
        <strain evidence="3">S-27</strain>
    </source>
</reference>
<evidence type="ECO:0000313" key="2">
    <source>
        <dbReference type="EMBL" id="GCE04666.1"/>
    </source>
</evidence>
<dbReference type="SUPFAM" id="SSF55729">
    <property type="entry name" value="Acyl-CoA N-acyltransferases (Nat)"/>
    <property type="match status" value="1"/>
</dbReference>
<dbReference type="GO" id="GO:0016747">
    <property type="term" value="F:acyltransferase activity, transferring groups other than amino-acyl groups"/>
    <property type="evidence" value="ECO:0007669"/>
    <property type="project" value="InterPro"/>
</dbReference>
<dbReference type="RefSeq" id="WP_126595794.1">
    <property type="nucleotide sequence ID" value="NZ_BIFQ01000001.1"/>
</dbReference>
<gene>
    <name evidence="2" type="ORF">KDAU_19950</name>
</gene>
<comment type="caution">
    <text evidence="2">The sequence shown here is derived from an EMBL/GenBank/DDBJ whole genome shotgun (WGS) entry which is preliminary data.</text>
</comment>
<dbReference type="InterPro" id="IPR000182">
    <property type="entry name" value="GNAT_dom"/>
</dbReference>
<dbReference type="AlphaFoldDB" id="A0A401ZCV5"/>
<dbReference type="Gene3D" id="3.40.630.30">
    <property type="match status" value="1"/>
</dbReference>